<proteinExistence type="predicted"/>
<gene>
    <name evidence="2" type="ORF">APS56_01785</name>
</gene>
<sequence length="248" mass="28001">MLTIILVAVAVILGTFGLVKLIDKFIPNKFKPVLNILLWILIAFLGYQTFMSIYEPIQFNKIKNKRYVTIIESLKDIRIAQLAHKEVTGQFAGNFDNLIKFIDTAEFTITQRKDSSILDVEMTRRFGGVETFKDIVVVDTLGFVSVKDSLFKNSTRYKTMMNVPIPGKDDAKFELKAGFKEQNDVKIPVFEASVKKEVILYDQDKNLVNQENQVISTVVGVKGDALKVGSMEEVNTSGNWPKTYGSNE</sequence>
<name>A0A0N7HY11_9FLAO</name>
<reference evidence="2 3" key="1">
    <citation type="submission" date="2015-10" db="EMBL/GenBank/DDBJ databases">
        <authorList>
            <person name="Gilbert D.G."/>
        </authorList>
    </citation>
    <scope>NUCLEOTIDE SEQUENCE [LARGE SCALE GENOMIC DNA]</scope>
    <source>
        <strain evidence="3">HZ-22</strain>
    </source>
</reference>
<keyword evidence="1" id="KW-0812">Transmembrane</keyword>
<dbReference type="KEGG" id="ahz:APS56_01785"/>
<evidence type="ECO:0000313" key="3">
    <source>
        <dbReference type="Proteomes" id="UP000057981"/>
    </source>
</evidence>
<evidence type="ECO:0000256" key="1">
    <source>
        <dbReference type="SAM" id="Phobius"/>
    </source>
</evidence>
<organism evidence="2 3">
    <name type="scientific">Pseudalgibacter alginicilyticus</name>
    <dbReference type="NCBI Taxonomy" id="1736674"/>
    <lineage>
        <taxon>Bacteria</taxon>
        <taxon>Pseudomonadati</taxon>
        <taxon>Bacteroidota</taxon>
        <taxon>Flavobacteriia</taxon>
        <taxon>Flavobacteriales</taxon>
        <taxon>Flavobacteriaceae</taxon>
        <taxon>Pseudalgibacter</taxon>
    </lineage>
</organism>
<accession>A0A0N7HY11</accession>
<dbReference type="AlphaFoldDB" id="A0A0N7HY11"/>
<evidence type="ECO:0000313" key="2">
    <source>
        <dbReference type="EMBL" id="ALJ03958.1"/>
    </source>
</evidence>
<keyword evidence="1" id="KW-0472">Membrane</keyword>
<dbReference type="STRING" id="1736674.APS56_01785"/>
<keyword evidence="3" id="KW-1185">Reference proteome</keyword>
<dbReference type="Proteomes" id="UP000057981">
    <property type="component" value="Chromosome"/>
</dbReference>
<protein>
    <submittedName>
        <fullName evidence="2">Uncharacterized protein</fullName>
    </submittedName>
</protein>
<dbReference type="OrthoDB" id="1466422at2"/>
<keyword evidence="1" id="KW-1133">Transmembrane helix</keyword>
<feature type="transmembrane region" description="Helical" evidence="1">
    <location>
        <begin position="33"/>
        <end position="54"/>
    </location>
</feature>
<dbReference type="EMBL" id="CP012898">
    <property type="protein sequence ID" value="ALJ03958.1"/>
    <property type="molecule type" value="Genomic_DNA"/>
</dbReference>
<dbReference type="RefSeq" id="WP_054724207.1">
    <property type="nucleotide sequence ID" value="NZ_CP012898.1"/>
</dbReference>